<dbReference type="InterPro" id="IPR059179">
    <property type="entry name" value="MLKL-like_MCAfunc"/>
</dbReference>
<dbReference type="Proteomes" id="UP000016930">
    <property type="component" value="Unassembled WGS sequence"/>
</dbReference>
<dbReference type="InterPro" id="IPR036537">
    <property type="entry name" value="Adaptor_Cbl_N_dom_sf"/>
</dbReference>
<dbReference type="CDD" id="cd21037">
    <property type="entry name" value="MLKL_NTD"/>
    <property type="match status" value="1"/>
</dbReference>
<gene>
    <name evidence="1" type="ORF">CERSUDRAFT_118292</name>
</gene>
<name>M2R4W7_CERS8</name>
<evidence type="ECO:0000313" key="1">
    <source>
        <dbReference type="EMBL" id="EMD33252.1"/>
    </source>
</evidence>
<dbReference type="HOGENOM" id="CLU_626984_0_0_1"/>
<reference evidence="1 2" key="1">
    <citation type="journal article" date="2012" name="Proc. Natl. Acad. Sci. U.S.A.">
        <title>Comparative genomics of Ceriporiopsis subvermispora and Phanerochaete chrysosporium provide insight into selective ligninolysis.</title>
        <authorList>
            <person name="Fernandez-Fueyo E."/>
            <person name="Ruiz-Duenas F.J."/>
            <person name="Ferreira P."/>
            <person name="Floudas D."/>
            <person name="Hibbett D.S."/>
            <person name="Canessa P."/>
            <person name="Larrondo L.F."/>
            <person name="James T.Y."/>
            <person name="Seelenfreund D."/>
            <person name="Lobos S."/>
            <person name="Polanco R."/>
            <person name="Tello M."/>
            <person name="Honda Y."/>
            <person name="Watanabe T."/>
            <person name="Watanabe T."/>
            <person name="Ryu J.S."/>
            <person name="Kubicek C.P."/>
            <person name="Schmoll M."/>
            <person name="Gaskell J."/>
            <person name="Hammel K.E."/>
            <person name="St John F.J."/>
            <person name="Vanden Wymelenberg A."/>
            <person name="Sabat G."/>
            <person name="Splinter BonDurant S."/>
            <person name="Syed K."/>
            <person name="Yadav J.S."/>
            <person name="Doddapaneni H."/>
            <person name="Subramanian V."/>
            <person name="Lavin J.L."/>
            <person name="Oguiza J.A."/>
            <person name="Perez G."/>
            <person name="Pisabarro A.G."/>
            <person name="Ramirez L."/>
            <person name="Santoyo F."/>
            <person name="Master E."/>
            <person name="Coutinho P.M."/>
            <person name="Henrissat B."/>
            <person name="Lombard V."/>
            <person name="Magnuson J.K."/>
            <person name="Kuees U."/>
            <person name="Hori C."/>
            <person name="Igarashi K."/>
            <person name="Samejima M."/>
            <person name="Held B.W."/>
            <person name="Barry K.W."/>
            <person name="LaButti K.M."/>
            <person name="Lapidus A."/>
            <person name="Lindquist E.A."/>
            <person name="Lucas S.M."/>
            <person name="Riley R."/>
            <person name="Salamov A.A."/>
            <person name="Hoffmeister D."/>
            <person name="Schwenk D."/>
            <person name="Hadar Y."/>
            <person name="Yarden O."/>
            <person name="de Vries R.P."/>
            <person name="Wiebenga A."/>
            <person name="Stenlid J."/>
            <person name="Eastwood D."/>
            <person name="Grigoriev I.V."/>
            <person name="Berka R.M."/>
            <person name="Blanchette R.A."/>
            <person name="Kersten P."/>
            <person name="Martinez A.T."/>
            <person name="Vicuna R."/>
            <person name="Cullen D."/>
        </authorList>
    </citation>
    <scope>NUCLEOTIDE SEQUENCE [LARGE SCALE GENOMIC DNA]</scope>
    <source>
        <strain evidence="1 2">B</strain>
    </source>
</reference>
<evidence type="ECO:0000313" key="2">
    <source>
        <dbReference type="Proteomes" id="UP000016930"/>
    </source>
</evidence>
<sequence>MGKKSYARADILGNCIVTVEALKDSSSAISSVPFMGAIFAAALGLLRTIEKVNDAQDRGMRLAQQITHLIEHIDKSIAQDVGLMDTNLNNELNLLADTLRCIRIDLEKQRTRKFYHRLLRISSISSKLADYQETLNSSWHSFDACWFRSLGRKLEKQAQHGKALEGKLEAQEKLMREQALYDEHQFRLFRWCDLRLRDERGKWYLSDTASGSSLLAEWQGGAVEVRRFQVLEGTTGKVCVLCPFQMPSLAHPRVAQVLGYSNPGSQERFYVMTTGTMSLTDCLRINDTKTRLRVWLQTIHDCIVVVNEIRQTYQPRPPTDIDHTAAGNSDFRVDTNDRLILNPEQLWWVEPYDVWRFWLERTETKFAETYGNFGFMGALLAWSHRVCSIRRSKWVSGTEESGGPNPDIGNIIRALNCLSYGTRVRVRETKAAQTRRL</sequence>
<dbReference type="GO" id="GO:0007166">
    <property type="term" value="P:cell surface receptor signaling pathway"/>
    <property type="evidence" value="ECO:0007669"/>
    <property type="project" value="InterPro"/>
</dbReference>
<dbReference type="OrthoDB" id="2795723at2759"/>
<dbReference type="EMBL" id="KB445807">
    <property type="protein sequence ID" value="EMD33252.1"/>
    <property type="molecule type" value="Genomic_DNA"/>
</dbReference>
<proteinExistence type="predicted"/>
<protein>
    <submittedName>
        <fullName evidence="1">Uncharacterized protein</fullName>
    </submittedName>
</protein>
<dbReference type="AlphaFoldDB" id="M2R4W7"/>
<accession>M2R4W7</accession>
<dbReference type="Gene3D" id="1.20.930.20">
    <property type="entry name" value="Adaptor protein Cbl, N-terminal domain"/>
    <property type="match status" value="1"/>
</dbReference>
<keyword evidence="2" id="KW-1185">Reference proteome</keyword>
<organism evidence="1 2">
    <name type="scientific">Ceriporiopsis subvermispora (strain B)</name>
    <name type="common">White-rot fungus</name>
    <name type="synonym">Gelatoporia subvermispora</name>
    <dbReference type="NCBI Taxonomy" id="914234"/>
    <lineage>
        <taxon>Eukaryota</taxon>
        <taxon>Fungi</taxon>
        <taxon>Dikarya</taxon>
        <taxon>Basidiomycota</taxon>
        <taxon>Agaricomycotina</taxon>
        <taxon>Agaricomycetes</taxon>
        <taxon>Polyporales</taxon>
        <taxon>Gelatoporiaceae</taxon>
        <taxon>Gelatoporia</taxon>
    </lineage>
</organism>